<protein>
    <recommendedName>
        <fullName evidence="1">Rubrerythrin diiron-binding domain-containing protein</fullName>
    </recommendedName>
</protein>
<reference evidence="2 3" key="1">
    <citation type="submission" date="2022-01" db="EMBL/GenBank/DDBJ databases">
        <title>Desulfofustis limnae sp. nov., a novel mesophilic sulfate-reducing bacterium isolated from marsh soil.</title>
        <authorList>
            <person name="Watanabe M."/>
            <person name="Takahashi A."/>
            <person name="Kojima H."/>
            <person name="Fukui M."/>
        </authorList>
    </citation>
    <scope>NUCLEOTIDE SEQUENCE [LARGE SCALE GENOMIC DNA]</scope>
    <source>
        <strain evidence="2 3">PPLL</strain>
    </source>
</reference>
<accession>A0ABM7WBT5</accession>
<dbReference type="Proteomes" id="UP000830055">
    <property type="component" value="Chromosome"/>
</dbReference>
<dbReference type="PANTHER" id="PTHR33531:SF7">
    <property type="entry name" value="HYPOTHETICAL MEMBRANE PROTEIN, CONSERVED"/>
    <property type="match status" value="1"/>
</dbReference>
<keyword evidence="3" id="KW-1185">Reference proteome</keyword>
<dbReference type="RefSeq" id="WP_284151735.1">
    <property type="nucleotide sequence ID" value="NZ_AP025516.1"/>
</dbReference>
<proteinExistence type="predicted"/>
<evidence type="ECO:0000313" key="2">
    <source>
        <dbReference type="EMBL" id="BDD88361.1"/>
    </source>
</evidence>
<evidence type="ECO:0000313" key="3">
    <source>
        <dbReference type="Proteomes" id="UP000830055"/>
    </source>
</evidence>
<dbReference type="SUPFAM" id="SSF47240">
    <property type="entry name" value="Ferritin-like"/>
    <property type="match status" value="1"/>
</dbReference>
<feature type="domain" description="Rubrerythrin diiron-binding" evidence="1">
    <location>
        <begin position="4"/>
        <end position="138"/>
    </location>
</feature>
<name>A0ABM7WBT5_9BACT</name>
<dbReference type="PANTHER" id="PTHR33531">
    <property type="entry name" value="RUBRERYTHRIN SUBFAMILY"/>
    <property type="match status" value="1"/>
</dbReference>
<gene>
    <name evidence="2" type="ORF">DPPLL_27260</name>
</gene>
<dbReference type="Gene3D" id="1.20.1260.10">
    <property type="match status" value="1"/>
</dbReference>
<dbReference type="EMBL" id="AP025516">
    <property type="protein sequence ID" value="BDD88361.1"/>
    <property type="molecule type" value="Genomic_DNA"/>
</dbReference>
<sequence>MDLFAFSIQMEKDAEALYRKMADNAPAPGVKKVLLLLAEDEVKHRKAIEHLQKKLHVPEQQGVALDIKTVFDEMKQDPAFTAVSEDVVEDYQKAVEIERRGIAFYKEKFAEATDPVSKQLFEALMKQETYHLKTCESLLEMVQKPEWWVENAEFNPRTSDEY</sequence>
<evidence type="ECO:0000259" key="1">
    <source>
        <dbReference type="Pfam" id="PF02915"/>
    </source>
</evidence>
<dbReference type="Pfam" id="PF02915">
    <property type="entry name" value="Rubrerythrin"/>
    <property type="match status" value="1"/>
</dbReference>
<dbReference type="InterPro" id="IPR012347">
    <property type="entry name" value="Ferritin-like"/>
</dbReference>
<dbReference type="InterPro" id="IPR009078">
    <property type="entry name" value="Ferritin-like_SF"/>
</dbReference>
<dbReference type="InterPro" id="IPR003251">
    <property type="entry name" value="Rr_diiron-bd_dom"/>
</dbReference>
<dbReference type="CDD" id="cd01045">
    <property type="entry name" value="Ferritin_like_AB"/>
    <property type="match status" value="1"/>
</dbReference>
<organism evidence="2 3">
    <name type="scientific">Desulfofustis limnaeus</name>
    <dbReference type="NCBI Taxonomy" id="2740163"/>
    <lineage>
        <taxon>Bacteria</taxon>
        <taxon>Pseudomonadati</taxon>
        <taxon>Thermodesulfobacteriota</taxon>
        <taxon>Desulfobulbia</taxon>
        <taxon>Desulfobulbales</taxon>
        <taxon>Desulfocapsaceae</taxon>
        <taxon>Desulfofustis</taxon>
    </lineage>
</organism>